<protein>
    <submittedName>
        <fullName evidence="1">Uncharacterized protein</fullName>
    </submittedName>
</protein>
<proteinExistence type="predicted"/>
<gene>
    <name evidence="1" type="ORF">B7T07_20675</name>
</gene>
<comment type="caution">
    <text evidence="1">The sequence shown here is derived from an EMBL/GenBank/DDBJ whole genome shotgun (WGS) entry which is preliminary data.</text>
</comment>
<evidence type="ECO:0000313" key="1">
    <source>
        <dbReference type="EMBL" id="PUW01505.1"/>
    </source>
</evidence>
<accession>A0AA44Z6V5</accession>
<evidence type="ECO:0000313" key="2">
    <source>
        <dbReference type="Proteomes" id="UP000244856"/>
    </source>
</evidence>
<dbReference type="EMBL" id="NCTU01000023">
    <property type="protein sequence ID" value="PUW01505.1"/>
    <property type="molecule type" value="Genomic_DNA"/>
</dbReference>
<organism evidence="1 2">
    <name type="scientific">Cronobacter sakazakii</name>
    <name type="common">Enterobacter sakazakii</name>
    <dbReference type="NCBI Taxonomy" id="28141"/>
    <lineage>
        <taxon>Bacteria</taxon>
        <taxon>Pseudomonadati</taxon>
        <taxon>Pseudomonadota</taxon>
        <taxon>Gammaproteobacteria</taxon>
        <taxon>Enterobacterales</taxon>
        <taxon>Enterobacteriaceae</taxon>
        <taxon>Cronobacter</taxon>
    </lineage>
</organism>
<dbReference type="RefSeq" id="WP_085107789.1">
    <property type="nucleotide sequence ID" value="NZ_NCTU01000023.1"/>
</dbReference>
<dbReference type="Proteomes" id="UP000244856">
    <property type="component" value="Unassembled WGS sequence"/>
</dbReference>
<sequence length="100" mass="11618">MKNDQAGEWIHLYNLANMETELMVIAAHKRISGSMQFRERGRVAVIAFRYVMMGYSCPGQPSSKCREVAASIESLTRDLSEDDWLWITKQNLKYQFQNIN</sequence>
<reference evidence="1 2" key="1">
    <citation type="submission" date="2017-04" db="EMBL/GenBank/DDBJ databases">
        <title>Cronobacter sakazakii, ST83 Lineage Isolates.</title>
        <authorList>
            <person name="Chase H."/>
            <person name="Tall B."/>
            <person name="Gopinath G."/>
            <person name="Lehner A."/>
        </authorList>
    </citation>
    <scope>NUCLEOTIDE SEQUENCE [LARGE SCALE GENOMIC DNA]</scope>
    <source>
        <strain evidence="1 2">MOD1_Comp15</strain>
    </source>
</reference>
<name>A0AA44Z6V5_CROSK</name>
<dbReference type="AlphaFoldDB" id="A0AA44Z6V5"/>